<gene>
    <name evidence="3" type="ORF">J3R73_005030</name>
</gene>
<dbReference type="InterPro" id="IPR007844">
    <property type="entry name" value="AsmA"/>
</dbReference>
<evidence type="ECO:0000313" key="4">
    <source>
        <dbReference type="Proteomes" id="UP001237448"/>
    </source>
</evidence>
<dbReference type="RefSeq" id="WP_307433740.1">
    <property type="nucleotide sequence ID" value="NZ_JAUSVK010000001.1"/>
</dbReference>
<protein>
    <submittedName>
        <fullName evidence="3">Uncharacterized protein involved in outer membrane biogenesis</fullName>
    </submittedName>
</protein>
<feature type="compositionally biased region" description="Low complexity" evidence="1">
    <location>
        <begin position="1141"/>
        <end position="1151"/>
    </location>
</feature>
<dbReference type="Proteomes" id="UP001237448">
    <property type="component" value="Unassembled WGS sequence"/>
</dbReference>
<accession>A0ABU0FMC0</accession>
<reference evidence="3 4" key="1">
    <citation type="submission" date="2023-07" db="EMBL/GenBank/DDBJ databases">
        <title>Genomic Encyclopedia of Type Strains, Phase IV (KMG-IV): sequencing the most valuable type-strain genomes for metagenomic binning, comparative biology and taxonomic classification.</title>
        <authorList>
            <person name="Goeker M."/>
        </authorList>
    </citation>
    <scope>NUCLEOTIDE SEQUENCE [LARGE SCALE GENOMIC DNA]</scope>
    <source>
        <strain evidence="3 4">DSM 5896</strain>
    </source>
</reference>
<feature type="domain" description="AsmA" evidence="2">
    <location>
        <begin position="7"/>
        <end position="118"/>
    </location>
</feature>
<organism evidence="3 4">
    <name type="scientific">Labrys monachus</name>
    <dbReference type="NCBI Taxonomy" id="217067"/>
    <lineage>
        <taxon>Bacteria</taxon>
        <taxon>Pseudomonadati</taxon>
        <taxon>Pseudomonadota</taxon>
        <taxon>Alphaproteobacteria</taxon>
        <taxon>Hyphomicrobiales</taxon>
        <taxon>Xanthobacteraceae</taxon>
        <taxon>Labrys</taxon>
    </lineage>
</organism>
<evidence type="ECO:0000313" key="3">
    <source>
        <dbReference type="EMBL" id="MDQ0395238.1"/>
    </source>
</evidence>
<dbReference type="InterPro" id="IPR052894">
    <property type="entry name" value="AsmA-related"/>
</dbReference>
<name>A0ABU0FMC0_9HYPH</name>
<dbReference type="PANTHER" id="PTHR30441:SF4">
    <property type="entry name" value="PROTEIN ASMA"/>
    <property type="match status" value="1"/>
</dbReference>
<comment type="caution">
    <text evidence="3">The sequence shown here is derived from an EMBL/GenBank/DDBJ whole genome shotgun (WGS) entry which is preliminary data.</text>
</comment>
<dbReference type="PANTHER" id="PTHR30441">
    <property type="entry name" value="DUF748 DOMAIN-CONTAINING PROTEIN"/>
    <property type="match status" value="1"/>
</dbReference>
<feature type="compositionally biased region" description="Basic and acidic residues" evidence="1">
    <location>
        <begin position="1109"/>
        <end position="1121"/>
    </location>
</feature>
<feature type="compositionally biased region" description="Pro residues" evidence="1">
    <location>
        <begin position="1188"/>
        <end position="1201"/>
    </location>
</feature>
<dbReference type="Pfam" id="PF05170">
    <property type="entry name" value="AsmA"/>
    <property type="match status" value="1"/>
</dbReference>
<proteinExistence type="predicted"/>
<evidence type="ECO:0000256" key="1">
    <source>
        <dbReference type="SAM" id="MobiDB-lite"/>
    </source>
</evidence>
<feature type="region of interest" description="Disordered" evidence="1">
    <location>
        <begin position="1109"/>
        <end position="1201"/>
    </location>
</feature>
<evidence type="ECO:0000259" key="2">
    <source>
        <dbReference type="Pfam" id="PF05170"/>
    </source>
</evidence>
<keyword evidence="4" id="KW-1185">Reference proteome</keyword>
<dbReference type="EMBL" id="JAUSVK010000001">
    <property type="protein sequence ID" value="MDQ0395238.1"/>
    <property type="molecule type" value="Genomic_DNA"/>
</dbReference>
<sequence length="1201" mass="124038">MREALTVVGFLLILAFAAVFAAPLYVDWNSWRDDISARLSQHFGTSVVIGGTIQARILPQPWLSVGDVVIGDPNGATKLTVGTINGDVSLAGLLRGDINLSNLVIRSPRLTLATGKDGSLQPLSKGLVSADATLESFEIQDGTVRYMDEAAGRDVTFSDIHLVGDSRSLLGPYRAEGGVRFGGVPHTLKLTTGIVADGGLHLRASLVPADRPVTIDLDGEAGIRDGKPRFAGTATLARPVINATGGTGQPDTPWTVSGAVLLTPAALTSDKMTIQLGPDERALKLDGTLEMALGTEPSLEASFRGAQLEIDRFAGVGPQERQAPARVLAQVAEALPDFAGAPPRAHIALSVDGAMLGGELLQNMRADLRASGGRWRVDRLETDLPGRSHLLLAGDVKADAGGFKGSLSLQSRQATGLIGWLQGAVLPPRPNAARQLTLAAELSADANGVDLSNFALAVDEAKVKGRLGWKRLSPDRNAGRIEADLAAERIDLDVLPSMAALLPGRSDIFSEADIRIAAQALAFSGVEAKSVSGRIKAGGKLIALEDVVVNDLDGASLTANGRIDNIGAQPQGEIRVVLDGRDLTGLAAALKRSSLPSFWVNAFASRAASLSPANASLAIAFGASRRYSVDGKFGGSVAQFDAEFGGSGGEESADIRIKADSFDVATLLRQAGLDPAAARIPGRASLDMALSGPLDGAMRWNAGFDGAGVSLSGTGKMTGSFEDPAFDGRLTASTDDAQVPAQLLGIALPGVTPAQSAMVETGFRLRAGRFVFDDLSGTLLGMPVTGALTINTGSPEHVEGKLGFLRADAALLGSLFAGADLGGSNANGNAWADEPFGKSTFDNVEGKLTVTADALRLSRRLPELGRVRAAISFGGGKVNVDRFSASLGSGAVSGALQLSRTIVDTAVTGHFSLRDVAVNTPVLTGMLTTGVDFQGTGASPDALMSSLTGGGTLDLKNPVLTGFSDSAFAETMAAVDGGLKPDAAHIKPAFEQSLAMKPLATSSLSGNLLLAGGVVRLPATLASANGIGLNVSGLLDMSDLTAKANIVLTPPDPKDGLGGPAPTVPVLLSGPLDALQRDVDVSGLTAWLSIRTVERQARKLEALEAERQAQEKAQEDARRAEAQQMQKAIDDARRKAQAQKNSAAPVANPQSSPQPAPPVALPSLDAVPRAPATPGRARSGTPTNGPRAFPPLPPVQPQPSR</sequence>